<dbReference type="PANTHER" id="PTHR35748">
    <property type="entry name" value="OS05G0358400 PROTEIN"/>
    <property type="match status" value="1"/>
</dbReference>
<comment type="caution">
    <text evidence="1">The sequence shown here is derived from an EMBL/GenBank/DDBJ whole genome shotgun (WGS) entry which is preliminary data.</text>
</comment>
<dbReference type="PANTHER" id="PTHR35748:SF1">
    <property type="entry name" value="OS05G0358400 PROTEIN"/>
    <property type="match status" value="1"/>
</dbReference>
<evidence type="ECO:0000313" key="2">
    <source>
        <dbReference type="Proteomes" id="UP000704712"/>
    </source>
</evidence>
<name>A0A8S9TFX2_PHYIN</name>
<protein>
    <submittedName>
        <fullName evidence="1">Uncharacterized protein</fullName>
    </submittedName>
</protein>
<evidence type="ECO:0000313" key="1">
    <source>
        <dbReference type="EMBL" id="KAF4127296.1"/>
    </source>
</evidence>
<dbReference type="EMBL" id="JAACNO010003299">
    <property type="protein sequence ID" value="KAF4127296.1"/>
    <property type="molecule type" value="Genomic_DNA"/>
</dbReference>
<reference evidence="1" key="1">
    <citation type="submission" date="2020-03" db="EMBL/GenBank/DDBJ databases">
        <title>Hybrid Assembly of Korean Phytophthora infestans isolates.</title>
        <authorList>
            <person name="Prokchorchik M."/>
            <person name="Lee Y."/>
            <person name="Seo J."/>
            <person name="Cho J.-H."/>
            <person name="Park Y.-E."/>
            <person name="Jang D.-C."/>
            <person name="Im J.-S."/>
            <person name="Choi J.-G."/>
            <person name="Park H.-J."/>
            <person name="Lee G.-B."/>
            <person name="Lee Y.-G."/>
            <person name="Hong S.-Y."/>
            <person name="Cho K."/>
            <person name="Sohn K.H."/>
        </authorList>
    </citation>
    <scope>NUCLEOTIDE SEQUENCE</scope>
    <source>
        <strain evidence="1">KR_2_A2</strain>
    </source>
</reference>
<dbReference type="AlphaFoldDB" id="A0A8S9TFX2"/>
<proteinExistence type="predicted"/>
<organism evidence="1 2">
    <name type="scientific">Phytophthora infestans</name>
    <name type="common">Potato late blight agent</name>
    <name type="synonym">Botrytis infestans</name>
    <dbReference type="NCBI Taxonomy" id="4787"/>
    <lineage>
        <taxon>Eukaryota</taxon>
        <taxon>Sar</taxon>
        <taxon>Stramenopiles</taxon>
        <taxon>Oomycota</taxon>
        <taxon>Peronosporomycetes</taxon>
        <taxon>Peronosporales</taxon>
        <taxon>Peronosporaceae</taxon>
        <taxon>Phytophthora</taxon>
    </lineage>
</organism>
<sequence length="218" mass="24363">MVAIVGFGSLLSEASARSTFGDGVRNFRLATVLDYRRVFAHPASIFFQRGIADLETKEIASLSTEPAPGCKFLVSVFDIPEELLPDFYEREEEFKIISATFQELDGSARGEALMCTRWSDDEYIAKRGQGTFDTKYKAYGLNTIWGVERRQRHPSVSGVPSSLSASSQEAWTGADVYDDFVTTTYLGDRSTTIKEYVEAKPSIMLERPPLHLVDRYSG</sequence>
<dbReference type="Proteomes" id="UP000704712">
    <property type="component" value="Unassembled WGS sequence"/>
</dbReference>
<accession>A0A8S9TFX2</accession>
<gene>
    <name evidence="1" type="ORF">GN958_ATG23550</name>
</gene>